<dbReference type="PANTHER" id="PTHR33053">
    <property type="entry name" value="PROTEIN, PUTATIVE-RELATED"/>
    <property type="match status" value="1"/>
</dbReference>
<dbReference type="Proteomes" id="UP000078492">
    <property type="component" value="Unassembled WGS sequence"/>
</dbReference>
<reference evidence="1 2" key="1">
    <citation type="submission" date="2015-09" db="EMBL/GenBank/DDBJ databases">
        <title>Trachymyrmex cornetzi WGS genome.</title>
        <authorList>
            <person name="Nygaard S."/>
            <person name="Hu H."/>
            <person name="Boomsma J."/>
            <person name="Zhang G."/>
        </authorList>
    </citation>
    <scope>NUCLEOTIDE SEQUENCE [LARGE SCALE GENOMIC DNA]</scope>
    <source>
        <strain evidence="1">Tcor2-1</strain>
        <tissue evidence="1">Whole body</tissue>
    </source>
</reference>
<protein>
    <recommendedName>
        <fullName evidence="3">DUF4218 domain-containing protein</fullName>
    </recommendedName>
</protein>
<gene>
    <name evidence="1" type="ORF">ALC57_05887</name>
</gene>
<evidence type="ECO:0000313" key="2">
    <source>
        <dbReference type="Proteomes" id="UP000078492"/>
    </source>
</evidence>
<sequence length="319" mass="37265">MILLHLSHFATWCKTLNVPITHVNAVLLKDIRKHKCFKSVFPSDVRTLLGTPRSTPLKIVYDSCLKCSIHGKYVKNRVCFPGISAHLKTATDFQNNDNILQFVPYLDLVSDVVLDYMHVICLGVTKKLLNLWTSGNSYYKLGQESKRKISDRLENLINICISIEFPRKPRSLQDLKYYKATEFRQLLLCTGPIAFQGFFDNDIYLNFLILHVSIRILCMEDASEEMINYADELLKNFNKTFTILYGEENVSFNVHALLHLANDVHKHGPLDYFSVFRFENFLQKIKNLIRKPQDTLSQLHRRYIEMHNWIDVSKQYVKK</sequence>
<accession>A0A151J9L8</accession>
<dbReference type="PANTHER" id="PTHR33053:SF24">
    <property type="entry name" value="TRANSPOSASE DOMAIN-CONTAINING PROTEIN"/>
    <property type="match status" value="1"/>
</dbReference>
<evidence type="ECO:0000313" key="1">
    <source>
        <dbReference type="EMBL" id="KYN21736.1"/>
    </source>
</evidence>
<keyword evidence="2" id="KW-1185">Reference proteome</keyword>
<evidence type="ECO:0008006" key="3">
    <source>
        <dbReference type="Google" id="ProtNLM"/>
    </source>
</evidence>
<dbReference type="STRING" id="471704.A0A151J9L8"/>
<name>A0A151J9L8_9HYME</name>
<proteinExistence type="predicted"/>
<dbReference type="AlphaFoldDB" id="A0A151J9L8"/>
<organism evidence="1 2">
    <name type="scientific">Trachymyrmex cornetzi</name>
    <dbReference type="NCBI Taxonomy" id="471704"/>
    <lineage>
        <taxon>Eukaryota</taxon>
        <taxon>Metazoa</taxon>
        <taxon>Ecdysozoa</taxon>
        <taxon>Arthropoda</taxon>
        <taxon>Hexapoda</taxon>
        <taxon>Insecta</taxon>
        <taxon>Pterygota</taxon>
        <taxon>Neoptera</taxon>
        <taxon>Endopterygota</taxon>
        <taxon>Hymenoptera</taxon>
        <taxon>Apocrita</taxon>
        <taxon>Aculeata</taxon>
        <taxon>Formicoidea</taxon>
        <taxon>Formicidae</taxon>
        <taxon>Myrmicinae</taxon>
        <taxon>Trachymyrmex</taxon>
    </lineage>
</organism>
<dbReference type="EMBL" id="KQ979401">
    <property type="protein sequence ID" value="KYN21736.1"/>
    <property type="molecule type" value="Genomic_DNA"/>
</dbReference>